<accession>A0A3C1KIW7</accession>
<evidence type="ECO:0000313" key="2">
    <source>
        <dbReference type="EMBL" id="HAN26602.1"/>
    </source>
</evidence>
<feature type="transmembrane region" description="Helical" evidence="1">
    <location>
        <begin position="44"/>
        <end position="62"/>
    </location>
</feature>
<sequence>TLGLGFLSQLEGVAITTLLPIFASIALAVNAYGWFQHRRHWRGVLSILGPIAILATLYPLWQYGWSTYLFYCALILMLLVSVADLIWPAKRECKISGAAI</sequence>
<reference evidence="2 3" key="1">
    <citation type="journal article" date="2018" name="Nat. Biotechnol.">
        <title>A standardized bacterial taxonomy based on genome phylogeny substantially revises the tree of life.</title>
        <authorList>
            <person name="Parks D.H."/>
            <person name="Chuvochina M."/>
            <person name="Waite D.W."/>
            <person name="Rinke C."/>
            <person name="Skarshewski A."/>
            <person name="Chaumeil P.A."/>
            <person name="Hugenholtz P."/>
        </authorList>
    </citation>
    <scope>NUCLEOTIDE SEQUENCE [LARGE SCALE GENOMIC DNA]</scope>
    <source>
        <strain evidence="2">UBA9158</strain>
    </source>
</reference>
<keyword evidence="1" id="KW-1133">Transmembrane helix</keyword>
<dbReference type="Proteomes" id="UP000259273">
    <property type="component" value="Unassembled WGS sequence"/>
</dbReference>
<dbReference type="Pfam" id="PF03203">
    <property type="entry name" value="MerC"/>
    <property type="match status" value="1"/>
</dbReference>
<dbReference type="AlphaFoldDB" id="A0A3C1KIW7"/>
<feature type="transmembrane region" description="Helical" evidence="1">
    <location>
        <begin position="12"/>
        <end position="32"/>
    </location>
</feature>
<dbReference type="GO" id="GO:0015097">
    <property type="term" value="F:mercury ion transmembrane transporter activity"/>
    <property type="evidence" value="ECO:0007669"/>
    <property type="project" value="InterPro"/>
</dbReference>
<feature type="transmembrane region" description="Helical" evidence="1">
    <location>
        <begin position="68"/>
        <end position="87"/>
    </location>
</feature>
<feature type="non-terminal residue" evidence="2">
    <location>
        <position position="1"/>
    </location>
</feature>
<keyword evidence="1" id="KW-0472">Membrane</keyword>
<protein>
    <submittedName>
        <fullName evidence="2">Mercury transporter MerC</fullName>
    </submittedName>
</protein>
<dbReference type="EMBL" id="DMND01000046">
    <property type="protein sequence ID" value="HAN26602.1"/>
    <property type="molecule type" value="Genomic_DNA"/>
</dbReference>
<comment type="caution">
    <text evidence="2">The sequence shown here is derived from an EMBL/GenBank/DDBJ whole genome shotgun (WGS) entry which is preliminary data.</text>
</comment>
<organism evidence="2 3">
    <name type="scientific">Haliea salexigens</name>
    <dbReference type="NCBI Taxonomy" id="287487"/>
    <lineage>
        <taxon>Bacteria</taxon>
        <taxon>Pseudomonadati</taxon>
        <taxon>Pseudomonadota</taxon>
        <taxon>Gammaproteobacteria</taxon>
        <taxon>Cellvibrionales</taxon>
        <taxon>Halieaceae</taxon>
        <taxon>Haliea</taxon>
    </lineage>
</organism>
<evidence type="ECO:0000256" key="1">
    <source>
        <dbReference type="SAM" id="Phobius"/>
    </source>
</evidence>
<evidence type="ECO:0000313" key="3">
    <source>
        <dbReference type="Proteomes" id="UP000259273"/>
    </source>
</evidence>
<proteinExistence type="predicted"/>
<dbReference type="GO" id="GO:0016020">
    <property type="term" value="C:membrane"/>
    <property type="evidence" value="ECO:0007669"/>
    <property type="project" value="InterPro"/>
</dbReference>
<keyword evidence="1" id="KW-0812">Transmembrane</keyword>
<name>A0A3C1KIW7_9GAMM</name>
<gene>
    <name evidence="2" type="ORF">DCP75_02540</name>
</gene>
<dbReference type="InterPro" id="IPR004891">
    <property type="entry name" value="Mercury-R_MerC"/>
</dbReference>